<proteinExistence type="predicted"/>
<dbReference type="AlphaFoldDB" id="A0A6J4K9X2"/>
<accession>A0A6J4K9X2</accession>
<evidence type="ECO:0000313" key="1">
    <source>
        <dbReference type="EMBL" id="CAA9299626.1"/>
    </source>
</evidence>
<protein>
    <submittedName>
        <fullName evidence="1">Uncharacterized protein</fullName>
    </submittedName>
</protein>
<organism evidence="1">
    <name type="scientific">uncultured Lysobacter sp</name>
    <dbReference type="NCBI Taxonomy" id="271060"/>
    <lineage>
        <taxon>Bacteria</taxon>
        <taxon>Pseudomonadati</taxon>
        <taxon>Pseudomonadota</taxon>
        <taxon>Gammaproteobacteria</taxon>
        <taxon>Lysobacterales</taxon>
        <taxon>Lysobacteraceae</taxon>
        <taxon>Lysobacter</taxon>
        <taxon>environmental samples</taxon>
    </lineage>
</organism>
<dbReference type="EMBL" id="CADCUA010000001">
    <property type="protein sequence ID" value="CAA9299626.1"/>
    <property type="molecule type" value="Genomic_DNA"/>
</dbReference>
<name>A0A6J4K9X2_9GAMM</name>
<sequence length="50" mass="5329">MPLSSEGPGARCADFYSGMHHMRLPLAHAAPCIEKHALRIGVERLTAASA</sequence>
<reference evidence="1" key="1">
    <citation type="submission" date="2020-02" db="EMBL/GenBank/DDBJ databases">
        <authorList>
            <person name="Meier V. D."/>
        </authorList>
    </citation>
    <scope>NUCLEOTIDE SEQUENCE</scope>
    <source>
        <strain evidence="1">AVDCRST_MAG71</strain>
    </source>
</reference>
<gene>
    <name evidence="1" type="ORF">AVDCRST_MAG71-31</name>
</gene>